<gene>
    <name evidence="2" type="ORF">OG563_43935</name>
</gene>
<reference evidence="2" key="1">
    <citation type="submission" date="2022-10" db="EMBL/GenBank/DDBJ databases">
        <title>The complete genomes of actinobacterial strains from the NBC collection.</title>
        <authorList>
            <person name="Joergensen T.S."/>
            <person name="Alvarez Arevalo M."/>
            <person name="Sterndorff E.B."/>
            <person name="Faurdal D."/>
            <person name="Vuksanovic O."/>
            <person name="Mourched A.-S."/>
            <person name="Charusanti P."/>
            <person name="Shaw S."/>
            <person name="Blin K."/>
            <person name="Weber T."/>
        </authorList>
    </citation>
    <scope>NUCLEOTIDE SEQUENCE</scope>
    <source>
        <strain evidence="2">NBC_01482</strain>
    </source>
</reference>
<evidence type="ECO:0000313" key="3">
    <source>
        <dbReference type="Proteomes" id="UP001432062"/>
    </source>
</evidence>
<feature type="region of interest" description="Disordered" evidence="1">
    <location>
        <begin position="172"/>
        <end position="303"/>
    </location>
</feature>
<evidence type="ECO:0008006" key="4">
    <source>
        <dbReference type="Google" id="ProtNLM"/>
    </source>
</evidence>
<name>A0ABZ1YVQ0_9NOCA</name>
<dbReference type="Proteomes" id="UP001432062">
    <property type="component" value="Chromosome"/>
</dbReference>
<protein>
    <recommendedName>
        <fullName evidence="4">Tetratricopeptide repeat protein</fullName>
    </recommendedName>
</protein>
<dbReference type="EMBL" id="CP109441">
    <property type="protein sequence ID" value="WUV45952.1"/>
    <property type="molecule type" value="Genomic_DNA"/>
</dbReference>
<proteinExistence type="predicted"/>
<keyword evidence="3" id="KW-1185">Reference proteome</keyword>
<accession>A0ABZ1YVQ0</accession>
<sequence length="411" mass="44208">MNQPYSHWYAQNSPENLPLAARYQSADPITWNGSLIYPMYTEQVGSAPILLTMKLLSAAPPAGLRGHGIGLSVVDGHIGIDGRRLAGVDVWSDALAAGVTFEVVPTDSGALFSLTPVWVDGFGAQKSWSGNYGILIEQPPTGRIILWCSVGEGPPNFANLVVEVETASLPAGSVRTSAAPQAPQPAEPRPDTSAQPTPPTQPHRAVSVAPEQPRLPEPQPTPRDLELVRFPEPPQTTFARPELPAAEQTTPLQPARTRLAEPSVAEQVPVMQERAADTDHTPLPEPPKPGQSKSQGRTKDGDRGYRAALYDLGVAMFGRGEEEQACGLWAQAAEAGHAGAAYDLGVVLFNRGELGDAERWWRTAADRRESRAMTGLAELLERQGNHAEAEIWRACVAEEQTDEHDQSVNSG</sequence>
<dbReference type="Gene3D" id="1.25.40.10">
    <property type="entry name" value="Tetratricopeptide repeat domain"/>
    <property type="match status" value="1"/>
</dbReference>
<evidence type="ECO:0000313" key="2">
    <source>
        <dbReference type="EMBL" id="WUV45952.1"/>
    </source>
</evidence>
<dbReference type="InterPro" id="IPR011990">
    <property type="entry name" value="TPR-like_helical_dom_sf"/>
</dbReference>
<dbReference type="Pfam" id="PF07721">
    <property type="entry name" value="TPR_4"/>
    <property type="match status" value="2"/>
</dbReference>
<organism evidence="2 3">
    <name type="scientific">Nocardia vinacea</name>
    <dbReference type="NCBI Taxonomy" id="96468"/>
    <lineage>
        <taxon>Bacteria</taxon>
        <taxon>Bacillati</taxon>
        <taxon>Actinomycetota</taxon>
        <taxon>Actinomycetes</taxon>
        <taxon>Mycobacteriales</taxon>
        <taxon>Nocardiaceae</taxon>
        <taxon>Nocardia</taxon>
    </lineage>
</organism>
<dbReference type="InterPro" id="IPR011717">
    <property type="entry name" value="TPR-4"/>
</dbReference>
<dbReference type="SUPFAM" id="SSF81901">
    <property type="entry name" value="HCP-like"/>
    <property type="match status" value="1"/>
</dbReference>
<evidence type="ECO:0000256" key="1">
    <source>
        <dbReference type="SAM" id="MobiDB-lite"/>
    </source>
</evidence>
<dbReference type="RefSeq" id="WP_327099215.1">
    <property type="nucleotide sequence ID" value="NZ_CP109149.1"/>
</dbReference>